<protein>
    <submittedName>
        <fullName evidence="2">Uncharacterized protein</fullName>
    </submittedName>
</protein>
<reference evidence="2" key="1">
    <citation type="journal article" date="2023" name="G3 (Bethesda)">
        <title>A reference genome for the long-term kleptoplast-retaining sea slug Elysia crispata morphotype clarki.</title>
        <authorList>
            <person name="Eastman K.E."/>
            <person name="Pendleton A.L."/>
            <person name="Shaikh M.A."/>
            <person name="Suttiyut T."/>
            <person name="Ogas R."/>
            <person name="Tomko P."/>
            <person name="Gavelis G."/>
            <person name="Widhalm J.R."/>
            <person name="Wisecaver J.H."/>
        </authorList>
    </citation>
    <scope>NUCLEOTIDE SEQUENCE</scope>
    <source>
        <strain evidence="2">ECLA1</strain>
    </source>
</reference>
<accession>A0AAE0Z5A5</accession>
<feature type="region of interest" description="Disordered" evidence="1">
    <location>
        <begin position="1"/>
        <end position="21"/>
    </location>
</feature>
<gene>
    <name evidence="2" type="ORF">RRG08_014845</name>
</gene>
<dbReference type="Proteomes" id="UP001283361">
    <property type="component" value="Unassembled WGS sequence"/>
</dbReference>
<proteinExistence type="predicted"/>
<name>A0AAE0Z5A5_9GAST</name>
<evidence type="ECO:0000256" key="1">
    <source>
        <dbReference type="SAM" id="MobiDB-lite"/>
    </source>
</evidence>
<evidence type="ECO:0000313" key="2">
    <source>
        <dbReference type="EMBL" id="KAK3763057.1"/>
    </source>
</evidence>
<sequence length="68" mass="7612">MVQSRISRLATTERERADMSASDLNLVTSLPTQAFIRDTAAAPRLMVQHPPSYISGPDRFDYPDFVSL</sequence>
<comment type="caution">
    <text evidence="2">The sequence shown here is derived from an EMBL/GenBank/DDBJ whole genome shotgun (WGS) entry which is preliminary data.</text>
</comment>
<evidence type="ECO:0000313" key="3">
    <source>
        <dbReference type="Proteomes" id="UP001283361"/>
    </source>
</evidence>
<dbReference type="EMBL" id="JAWDGP010004610">
    <property type="protein sequence ID" value="KAK3763057.1"/>
    <property type="molecule type" value="Genomic_DNA"/>
</dbReference>
<keyword evidence="3" id="KW-1185">Reference proteome</keyword>
<feature type="compositionally biased region" description="Polar residues" evidence="1">
    <location>
        <begin position="1"/>
        <end position="10"/>
    </location>
</feature>
<dbReference type="AlphaFoldDB" id="A0AAE0Z5A5"/>
<organism evidence="2 3">
    <name type="scientific">Elysia crispata</name>
    <name type="common">lettuce slug</name>
    <dbReference type="NCBI Taxonomy" id="231223"/>
    <lineage>
        <taxon>Eukaryota</taxon>
        <taxon>Metazoa</taxon>
        <taxon>Spiralia</taxon>
        <taxon>Lophotrochozoa</taxon>
        <taxon>Mollusca</taxon>
        <taxon>Gastropoda</taxon>
        <taxon>Heterobranchia</taxon>
        <taxon>Euthyneura</taxon>
        <taxon>Panpulmonata</taxon>
        <taxon>Sacoglossa</taxon>
        <taxon>Placobranchoidea</taxon>
        <taxon>Plakobranchidae</taxon>
        <taxon>Elysia</taxon>
    </lineage>
</organism>